<name>A0A7R9DK81_TIMCR</name>
<dbReference type="GO" id="GO:0003723">
    <property type="term" value="F:RNA binding"/>
    <property type="evidence" value="ECO:0007669"/>
    <property type="project" value="TreeGrafter"/>
</dbReference>
<dbReference type="PANTHER" id="PTHR12221">
    <property type="entry name" value="PESCADILLO - RELATED"/>
    <property type="match status" value="1"/>
</dbReference>
<dbReference type="AlphaFoldDB" id="A0A7R9DK81"/>
<dbReference type="EMBL" id="OC327564">
    <property type="protein sequence ID" value="CAD7416251.1"/>
    <property type="molecule type" value="Genomic_DNA"/>
</dbReference>
<sequence>MGQRKKKYQSGEGSKYVTRQAALRMLQLTLKNFRSLCILKGIYPREPHNRKKAQRGTPGIKILYNKKDIQFLLHEPIIWKLRDIKVIKKKLYSDVILFHVLFHDEKGNNYMVRWENHRESEQLQIFSKE</sequence>
<dbReference type="PANTHER" id="PTHR12221:SF6">
    <property type="entry name" value="PESCADILLO HOMOLOG"/>
    <property type="match status" value="1"/>
</dbReference>
<dbReference type="Pfam" id="PF06732">
    <property type="entry name" value="Pescadillo_N"/>
    <property type="match status" value="1"/>
</dbReference>
<reference evidence="2" key="1">
    <citation type="submission" date="2020-11" db="EMBL/GenBank/DDBJ databases">
        <authorList>
            <person name="Tran Van P."/>
        </authorList>
    </citation>
    <scope>NUCLEOTIDE SEQUENCE</scope>
</reference>
<comment type="subcellular location">
    <subcellularLocation>
        <location evidence="1">Nucleus</location>
    </subcellularLocation>
</comment>
<dbReference type="InterPro" id="IPR010613">
    <property type="entry name" value="PES"/>
</dbReference>
<evidence type="ECO:0000256" key="1">
    <source>
        <dbReference type="ARBA" id="ARBA00004123"/>
    </source>
</evidence>
<accession>A0A7R9DK81</accession>
<protein>
    <submittedName>
        <fullName evidence="2">Uncharacterized protein</fullName>
    </submittedName>
</protein>
<dbReference type="GO" id="GO:0070545">
    <property type="term" value="C:PeBoW complex"/>
    <property type="evidence" value="ECO:0007669"/>
    <property type="project" value="TreeGrafter"/>
</dbReference>
<dbReference type="GO" id="GO:0000463">
    <property type="term" value="P:maturation of LSU-rRNA from tricistronic rRNA transcript (SSU-rRNA, 5.8S rRNA, LSU-rRNA)"/>
    <property type="evidence" value="ECO:0007669"/>
    <property type="project" value="TreeGrafter"/>
</dbReference>
<organism evidence="2">
    <name type="scientific">Timema cristinae</name>
    <name type="common">Walking stick</name>
    <dbReference type="NCBI Taxonomy" id="61476"/>
    <lineage>
        <taxon>Eukaryota</taxon>
        <taxon>Metazoa</taxon>
        <taxon>Ecdysozoa</taxon>
        <taxon>Arthropoda</taxon>
        <taxon>Hexapoda</taxon>
        <taxon>Insecta</taxon>
        <taxon>Pterygota</taxon>
        <taxon>Neoptera</taxon>
        <taxon>Polyneoptera</taxon>
        <taxon>Phasmatodea</taxon>
        <taxon>Timematodea</taxon>
        <taxon>Timematoidea</taxon>
        <taxon>Timematidae</taxon>
        <taxon>Timema</taxon>
    </lineage>
</organism>
<proteinExistence type="predicted"/>
<gene>
    <name evidence="2" type="ORF">TCEB3V08_LOCUS12668</name>
</gene>
<evidence type="ECO:0000313" key="2">
    <source>
        <dbReference type="EMBL" id="CAD7416251.1"/>
    </source>
</evidence>